<proteinExistence type="predicted"/>
<comment type="caution">
    <text evidence="2">The sequence shown here is derived from an EMBL/GenBank/DDBJ whole genome shotgun (WGS) entry which is preliminary data.</text>
</comment>
<organism evidence="2 3">
    <name type="scientific">Aliiglaciecola lipolytica E3</name>
    <dbReference type="NCBI Taxonomy" id="1127673"/>
    <lineage>
        <taxon>Bacteria</taxon>
        <taxon>Pseudomonadati</taxon>
        <taxon>Pseudomonadota</taxon>
        <taxon>Gammaproteobacteria</taxon>
        <taxon>Alteromonadales</taxon>
        <taxon>Alteromonadaceae</taxon>
        <taxon>Aliiglaciecola</taxon>
    </lineage>
</organism>
<dbReference type="RefSeq" id="WP_008844826.1">
    <property type="nucleotide sequence ID" value="NZ_BAEN01000046.1"/>
</dbReference>
<dbReference type="Pfam" id="PF13302">
    <property type="entry name" value="Acetyltransf_3"/>
    <property type="match status" value="1"/>
</dbReference>
<dbReference type="GO" id="GO:0008999">
    <property type="term" value="F:protein-N-terminal-alanine acetyltransferase activity"/>
    <property type="evidence" value="ECO:0007669"/>
    <property type="project" value="TreeGrafter"/>
</dbReference>
<evidence type="ECO:0000313" key="3">
    <source>
        <dbReference type="Proteomes" id="UP000006334"/>
    </source>
</evidence>
<dbReference type="OrthoDB" id="9801656at2"/>
<dbReference type="InterPro" id="IPR051531">
    <property type="entry name" value="N-acetyltransferase"/>
</dbReference>
<dbReference type="AlphaFoldDB" id="K6XTL1"/>
<dbReference type="EMBL" id="BAEN01000046">
    <property type="protein sequence ID" value="GAC15021.1"/>
    <property type="molecule type" value="Genomic_DNA"/>
</dbReference>
<reference evidence="2 3" key="1">
    <citation type="journal article" date="2017" name="Antonie Van Leeuwenhoek">
        <title>Rhizobium rhizosphaerae sp. nov., a novel species isolated from rice rhizosphere.</title>
        <authorList>
            <person name="Zhao J.J."/>
            <person name="Zhang J."/>
            <person name="Zhang R.J."/>
            <person name="Zhang C.W."/>
            <person name="Yin H.Q."/>
            <person name="Zhang X.X."/>
        </authorList>
    </citation>
    <scope>NUCLEOTIDE SEQUENCE [LARGE SCALE GENOMIC DNA]</scope>
    <source>
        <strain evidence="2 3">E3</strain>
    </source>
</reference>
<dbReference type="PANTHER" id="PTHR43792:SF9">
    <property type="entry name" value="RIBOSOMAL-PROTEIN-ALANINE ACETYLTRANSFERASE"/>
    <property type="match status" value="1"/>
</dbReference>
<dbReference type="Proteomes" id="UP000006334">
    <property type="component" value="Unassembled WGS sequence"/>
</dbReference>
<evidence type="ECO:0000313" key="2">
    <source>
        <dbReference type="EMBL" id="GAC15021.1"/>
    </source>
</evidence>
<accession>K6XTL1</accession>
<dbReference type="Gene3D" id="3.40.630.30">
    <property type="match status" value="1"/>
</dbReference>
<dbReference type="EC" id="2.3.1.128" evidence="2"/>
<dbReference type="PROSITE" id="PS51186">
    <property type="entry name" value="GNAT"/>
    <property type="match status" value="1"/>
</dbReference>
<dbReference type="GO" id="GO:0005737">
    <property type="term" value="C:cytoplasm"/>
    <property type="evidence" value="ECO:0007669"/>
    <property type="project" value="TreeGrafter"/>
</dbReference>
<keyword evidence="2" id="KW-0012">Acyltransferase</keyword>
<feature type="domain" description="N-acetyltransferase" evidence="1">
    <location>
        <begin position="14"/>
        <end position="181"/>
    </location>
</feature>
<sequence>MQIKTFPVFDTPRLKLDQLTKLDRQAIFDVFSDPKVVEHYDVELFKHINEADKLVDYFDSRFSTDSGIRWAIREQETGEYIGSCGFTHWNKYDHSAVIGYEISQNNWGKGFASEAVAKIIDYIFSSDFHFYVHRIEALALPSNIPSGSLLKKLGFKLEGTLRGKCYWNDDFHDMDMYGLLREDRPLK</sequence>
<keyword evidence="2" id="KW-0808">Transferase</keyword>
<dbReference type="STRING" id="1127673.GLIP_2395"/>
<name>K6XTL1_9ALTE</name>
<dbReference type="InterPro" id="IPR000182">
    <property type="entry name" value="GNAT_dom"/>
</dbReference>
<evidence type="ECO:0000259" key="1">
    <source>
        <dbReference type="PROSITE" id="PS51186"/>
    </source>
</evidence>
<gene>
    <name evidence="2" type="ORF">GLIP_2395</name>
</gene>
<dbReference type="PANTHER" id="PTHR43792">
    <property type="entry name" value="GNAT FAMILY, PUTATIVE (AFU_ORTHOLOGUE AFUA_3G00765)-RELATED-RELATED"/>
    <property type="match status" value="1"/>
</dbReference>
<protein>
    <submittedName>
        <fullName evidence="2">Ribosomal-protein-alanine N-acetyltransferase</fullName>
        <ecNumber evidence="2">2.3.1.128</ecNumber>
    </submittedName>
</protein>
<dbReference type="SUPFAM" id="SSF55729">
    <property type="entry name" value="Acyl-CoA N-acyltransferases (Nat)"/>
    <property type="match status" value="1"/>
</dbReference>
<dbReference type="eggNOG" id="COG1670">
    <property type="taxonomic scope" value="Bacteria"/>
</dbReference>
<keyword evidence="3" id="KW-1185">Reference proteome</keyword>
<dbReference type="InterPro" id="IPR016181">
    <property type="entry name" value="Acyl_CoA_acyltransferase"/>
</dbReference>